<gene>
    <name evidence="3" type="ORF">FRD01_07930</name>
</gene>
<dbReference type="Pfam" id="PF06912">
    <property type="entry name" value="DUF1275"/>
    <property type="match status" value="1"/>
</dbReference>
<proteinExistence type="predicted"/>
<feature type="transmembrane region" description="Helical" evidence="1">
    <location>
        <begin position="194"/>
        <end position="215"/>
    </location>
</feature>
<dbReference type="OrthoDB" id="270162at2"/>
<dbReference type="AlphaFoldDB" id="A0A5B8XSZ1"/>
<feature type="transmembrane region" description="Helical" evidence="1">
    <location>
        <begin position="93"/>
        <end position="111"/>
    </location>
</feature>
<keyword evidence="4" id="KW-1185">Reference proteome</keyword>
<dbReference type="PANTHER" id="PTHR37314:SF4">
    <property type="entry name" value="UPF0700 TRANSMEMBRANE PROTEIN YOAK"/>
    <property type="match status" value="1"/>
</dbReference>
<evidence type="ECO:0000313" key="4">
    <source>
        <dbReference type="Proteomes" id="UP000321595"/>
    </source>
</evidence>
<dbReference type="RefSeq" id="WP_146958858.1">
    <property type="nucleotide sequence ID" value="NZ_CP042467.1"/>
</dbReference>
<keyword evidence="1" id="KW-1133">Transmembrane helix</keyword>
<organism evidence="3 4">
    <name type="scientific">Microvenator marinus</name>
    <dbReference type="NCBI Taxonomy" id="2600177"/>
    <lineage>
        <taxon>Bacteria</taxon>
        <taxon>Deltaproteobacteria</taxon>
        <taxon>Bradymonadales</taxon>
        <taxon>Microvenatoraceae</taxon>
        <taxon>Microvenator</taxon>
    </lineage>
</organism>
<keyword evidence="2" id="KW-0732">Signal</keyword>
<protein>
    <submittedName>
        <fullName evidence="3">DUF1275 domain-containing protein</fullName>
    </submittedName>
</protein>
<evidence type="ECO:0000256" key="2">
    <source>
        <dbReference type="SAM" id="SignalP"/>
    </source>
</evidence>
<reference evidence="3 4" key="1">
    <citation type="submission" date="2019-08" db="EMBL/GenBank/DDBJ databases">
        <authorList>
            <person name="Liang Q."/>
        </authorList>
    </citation>
    <scope>NUCLEOTIDE SEQUENCE [LARGE SCALE GENOMIC DNA]</scope>
    <source>
        <strain evidence="3 4">V1718</strain>
    </source>
</reference>
<feature type="transmembrane region" description="Helical" evidence="1">
    <location>
        <begin position="62"/>
        <end position="81"/>
    </location>
</feature>
<name>A0A5B8XSZ1_9DELT</name>
<sequence length="218" mass="22069">MNNQPSNFVFFLIGGALLSATAGFVDAATILAPGQLAVSHVTGSVAKLAVDTASGGSLSTGLIFGGIGAFFLGSALSGATLESTQLRLGRRYGVLLCIEGLLLTAAALLLISGEPKGVILAAAACGLQNAMATQYSGAIVRTTHVTGLVTDLGITLGKWVSRKPVESWRAILHTTLALSFGLGAFTGAKLYATYGGAILFGPAITILLLGAAYAARKK</sequence>
<dbReference type="InterPro" id="IPR010699">
    <property type="entry name" value="DUF1275"/>
</dbReference>
<evidence type="ECO:0000313" key="3">
    <source>
        <dbReference type="EMBL" id="QED27173.1"/>
    </source>
</evidence>
<keyword evidence="1" id="KW-0472">Membrane</keyword>
<evidence type="ECO:0000256" key="1">
    <source>
        <dbReference type="SAM" id="Phobius"/>
    </source>
</evidence>
<feature type="chain" id="PRO_5022990896" evidence="2">
    <location>
        <begin position="28"/>
        <end position="218"/>
    </location>
</feature>
<dbReference type="Proteomes" id="UP000321595">
    <property type="component" value="Chromosome"/>
</dbReference>
<dbReference type="KEGG" id="bbae:FRD01_07930"/>
<dbReference type="EMBL" id="CP042467">
    <property type="protein sequence ID" value="QED27173.1"/>
    <property type="molecule type" value="Genomic_DNA"/>
</dbReference>
<accession>A0A5B8XSZ1</accession>
<feature type="signal peptide" evidence="2">
    <location>
        <begin position="1"/>
        <end position="27"/>
    </location>
</feature>
<dbReference type="PANTHER" id="PTHR37314">
    <property type="entry name" value="SLR0142 PROTEIN"/>
    <property type="match status" value="1"/>
</dbReference>
<keyword evidence="1" id="KW-0812">Transmembrane</keyword>